<dbReference type="Proteomes" id="UP000294801">
    <property type="component" value="Unassembled WGS sequence"/>
</dbReference>
<gene>
    <name evidence="7" type="ORF">EV669_10474</name>
</gene>
<dbReference type="PANTHER" id="PTHR37422">
    <property type="entry name" value="TEICHURONIC ACID BIOSYNTHESIS PROTEIN TUAE"/>
    <property type="match status" value="1"/>
</dbReference>
<dbReference type="Pfam" id="PF04932">
    <property type="entry name" value="Wzy_C"/>
    <property type="match status" value="1"/>
</dbReference>
<feature type="transmembrane region" description="Helical" evidence="5">
    <location>
        <begin position="152"/>
        <end position="169"/>
    </location>
</feature>
<evidence type="ECO:0000313" key="8">
    <source>
        <dbReference type="Proteomes" id="UP000294801"/>
    </source>
</evidence>
<name>A0ABY2CWP0_GULMO</name>
<keyword evidence="2 5" id="KW-0812">Transmembrane</keyword>
<protein>
    <submittedName>
        <fullName evidence="7">O-antigen ligase-like membrane protein</fullName>
    </submittedName>
</protein>
<proteinExistence type="predicted"/>
<feature type="transmembrane region" description="Helical" evidence="5">
    <location>
        <begin position="51"/>
        <end position="71"/>
    </location>
</feature>
<reference evidence="7 8" key="1">
    <citation type="submission" date="2019-03" db="EMBL/GenBank/DDBJ databases">
        <title>Genomic Encyclopedia of Type Strains, Phase IV (KMG-IV): sequencing the most valuable type-strain genomes for metagenomic binning, comparative biology and taxonomic classification.</title>
        <authorList>
            <person name="Goeker M."/>
        </authorList>
    </citation>
    <scope>NUCLEOTIDE SEQUENCE [LARGE SCALE GENOMIC DNA]</scope>
    <source>
        <strain evidence="7 8">DSM 18507</strain>
    </source>
</reference>
<evidence type="ECO:0000256" key="3">
    <source>
        <dbReference type="ARBA" id="ARBA00022989"/>
    </source>
</evidence>
<dbReference type="PANTHER" id="PTHR37422:SF13">
    <property type="entry name" value="LIPOPOLYSACCHARIDE BIOSYNTHESIS PROTEIN PA4999-RELATED"/>
    <property type="match status" value="1"/>
</dbReference>
<keyword evidence="3 5" id="KW-1133">Transmembrane helix</keyword>
<dbReference type="InterPro" id="IPR051533">
    <property type="entry name" value="WaaL-like"/>
</dbReference>
<organism evidence="7 8">
    <name type="scientific">Gulbenkiania mobilis</name>
    <dbReference type="NCBI Taxonomy" id="397457"/>
    <lineage>
        <taxon>Bacteria</taxon>
        <taxon>Pseudomonadati</taxon>
        <taxon>Pseudomonadota</taxon>
        <taxon>Betaproteobacteria</taxon>
        <taxon>Neisseriales</taxon>
        <taxon>Chromobacteriaceae</taxon>
        <taxon>Gulbenkiania</taxon>
    </lineage>
</organism>
<comment type="caution">
    <text evidence="7">The sequence shown here is derived from an EMBL/GenBank/DDBJ whole genome shotgun (WGS) entry which is preliminary data.</text>
</comment>
<keyword evidence="8" id="KW-1185">Reference proteome</keyword>
<feature type="transmembrane region" description="Helical" evidence="5">
    <location>
        <begin position="264"/>
        <end position="283"/>
    </location>
</feature>
<sequence>MLLLVLAAAWLVNPGWWSNNLTEFRKDHLRLFLLFPLAFWVCRDYQDVRRLLLAAVAGFTLRALLVLGFYLSDWAVLESYRKGFALDAIYCFSAGLLLFLLDRGLSRRSRILLGAALAVQVVPLLLHGSRSPLLVILLAVGLAVVAARRWRLLLGGVLALAALLAGLALSRPQIFDRYETIFDEQTYAQDFSVVERRAIWWVTLRLVERQPWLGYGPGWRKLSPLALESGLMDEARQHPDRVRQLAYDYFHRRATYGKANPHNLYLNWLLEAGFLGLLAYLAFMGSFFRSGWRARLPLHGEMWWLLTLALATAQLAIGLTNGLWPAGWLLILVAGALARKENETTYPS</sequence>
<feature type="domain" description="O-antigen ligase-related" evidence="6">
    <location>
        <begin position="116"/>
        <end position="281"/>
    </location>
</feature>
<evidence type="ECO:0000256" key="4">
    <source>
        <dbReference type="ARBA" id="ARBA00023136"/>
    </source>
</evidence>
<evidence type="ECO:0000259" key="6">
    <source>
        <dbReference type="Pfam" id="PF04932"/>
    </source>
</evidence>
<feature type="transmembrane region" description="Helical" evidence="5">
    <location>
        <begin position="303"/>
        <end position="331"/>
    </location>
</feature>
<dbReference type="InterPro" id="IPR007016">
    <property type="entry name" value="O-antigen_ligase-rel_domated"/>
</dbReference>
<evidence type="ECO:0000256" key="2">
    <source>
        <dbReference type="ARBA" id="ARBA00022692"/>
    </source>
</evidence>
<keyword evidence="4 5" id="KW-0472">Membrane</keyword>
<comment type="subcellular location">
    <subcellularLocation>
        <location evidence="1">Membrane</location>
        <topology evidence="1">Multi-pass membrane protein</topology>
    </subcellularLocation>
</comment>
<feature type="transmembrane region" description="Helical" evidence="5">
    <location>
        <begin position="113"/>
        <end position="146"/>
    </location>
</feature>
<accession>A0ABY2CWP0</accession>
<dbReference type="EMBL" id="SMDA01000004">
    <property type="protein sequence ID" value="TCW31707.1"/>
    <property type="molecule type" value="Genomic_DNA"/>
</dbReference>
<evidence type="ECO:0000256" key="5">
    <source>
        <dbReference type="SAM" id="Phobius"/>
    </source>
</evidence>
<evidence type="ECO:0000313" key="7">
    <source>
        <dbReference type="EMBL" id="TCW31707.1"/>
    </source>
</evidence>
<evidence type="ECO:0000256" key="1">
    <source>
        <dbReference type="ARBA" id="ARBA00004141"/>
    </source>
</evidence>
<feature type="transmembrane region" description="Helical" evidence="5">
    <location>
        <begin position="83"/>
        <end position="101"/>
    </location>
</feature>